<evidence type="ECO:0000256" key="6">
    <source>
        <dbReference type="SAM" id="MobiDB-lite"/>
    </source>
</evidence>
<dbReference type="Gene3D" id="3.40.50.720">
    <property type="entry name" value="NAD(P)-binding Rossmann-like Domain"/>
    <property type="match status" value="1"/>
</dbReference>
<sequence>MALAVDRADRLIDEVFRETVHLFSTARDGLAIIGAFYVVKKVINISYNVFSMIKIHVMSRIFRVDLKEKYGPWAVVTGCTSGIGLAFCEELAARGINIVLISRSLSKLSAVIQTLESRFNVRVTAIVADFSEGPSVYDNIRKQLDGKDIGILVNNVGVAYDYPMNFLDITEQKIWELVNVNVAAATVMTHIVLPGMVERGRGAVVTMASGASTMPTPLIAVYSATKAYLDYFCRAISYEYKKRGITVQCLMPYYIATGMTQYSTTLPRPNLIIPSPNTFVRHALSTLGWVDRTPGYLPHVLQMWIAHHLPEWLWMWGGNRLNDALREQAEIRIRHRSGSNPSNQMKTSRSSSAASVSSIGDPVL</sequence>
<dbReference type="InterPro" id="IPR002347">
    <property type="entry name" value="SDR_fam"/>
</dbReference>
<feature type="compositionally biased region" description="Low complexity" evidence="6">
    <location>
        <begin position="348"/>
        <end position="358"/>
    </location>
</feature>
<dbReference type="GO" id="GO:0005739">
    <property type="term" value="C:mitochondrion"/>
    <property type="evidence" value="ECO:0007669"/>
    <property type="project" value="UniProtKB-SubCell"/>
</dbReference>
<feature type="region of interest" description="Disordered" evidence="6">
    <location>
        <begin position="334"/>
        <end position="364"/>
    </location>
</feature>
<dbReference type="PRINTS" id="PR00081">
    <property type="entry name" value="GDHRDH"/>
</dbReference>
<dbReference type="InterPro" id="IPR052149">
    <property type="entry name" value="17-beta-HSD3-like"/>
</dbReference>
<evidence type="ECO:0000256" key="5">
    <source>
        <dbReference type="ARBA" id="ARBA00038261"/>
    </source>
</evidence>
<dbReference type="Proteomes" id="UP001208570">
    <property type="component" value="Unassembled WGS sequence"/>
</dbReference>
<organism evidence="7 8">
    <name type="scientific">Paralvinella palmiformis</name>
    <dbReference type="NCBI Taxonomy" id="53620"/>
    <lineage>
        <taxon>Eukaryota</taxon>
        <taxon>Metazoa</taxon>
        <taxon>Spiralia</taxon>
        <taxon>Lophotrochozoa</taxon>
        <taxon>Annelida</taxon>
        <taxon>Polychaeta</taxon>
        <taxon>Sedentaria</taxon>
        <taxon>Canalipalpata</taxon>
        <taxon>Terebellida</taxon>
        <taxon>Terebelliformia</taxon>
        <taxon>Alvinellidae</taxon>
        <taxon>Paralvinella</taxon>
    </lineage>
</organism>
<feature type="compositionally biased region" description="Polar residues" evidence="6">
    <location>
        <begin position="338"/>
        <end position="347"/>
    </location>
</feature>
<comment type="caution">
    <text evidence="7">The sequence shown here is derived from an EMBL/GenBank/DDBJ whole genome shotgun (WGS) entry which is preliminary data.</text>
</comment>
<dbReference type="FunFam" id="3.40.50.720:FF:000137">
    <property type="entry name" value="Hydroxysteroid (17-beta) dehydrogenase 3"/>
    <property type="match status" value="1"/>
</dbReference>
<comment type="subcellular location">
    <subcellularLocation>
        <location evidence="1">Mitochondrion</location>
    </subcellularLocation>
</comment>
<reference evidence="7" key="1">
    <citation type="journal article" date="2023" name="Mol. Biol. Evol.">
        <title>Third-Generation Sequencing Reveals the Adaptive Role of the Epigenome in Three Deep-Sea Polychaetes.</title>
        <authorList>
            <person name="Perez M."/>
            <person name="Aroh O."/>
            <person name="Sun Y."/>
            <person name="Lan Y."/>
            <person name="Juniper S.K."/>
            <person name="Young C.R."/>
            <person name="Angers B."/>
            <person name="Qian P.Y."/>
        </authorList>
    </citation>
    <scope>NUCLEOTIDE SEQUENCE</scope>
    <source>
        <strain evidence="7">P08H-3</strain>
    </source>
</reference>
<dbReference type="PROSITE" id="PS00061">
    <property type="entry name" value="ADH_SHORT"/>
    <property type="match status" value="1"/>
</dbReference>
<dbReference type="EMBL" id="JAODUP010000193">
    <property type="protein sequence ID" value="KAK2157386.1"/>
    <property type="molecule type" value="Genomic_DNA"/>
</dbReference>
<keyword evidence="8" id="KW-1185">Reference proteome</keyword>
<keyword evidence="4" id="KW-0496">Mitochondrion</keyword>
<evidence type="ECO:0000256" key="2">
    <source>
        <dbReference type="ARBA" id="ARBA00022857"/>
    </source>
</evidence>
<keyword evidence="3" id="KW-0560">Oxidoreductase</keyword>
<dbReference type="Pfam" id="PF00106">
    <property type="entry name" value="adh_short"/>
    <property type="match status" value="1"/>
</dbReference>
<dbReference type="InterPro" id="IPR036291">
    <property type="entry name" value="NAD(P)-bd_dom_sf"/>
</dbReference>
<dbReference type="InterPro" id="IPR020904">
    <property type="entry name" value="Sc_DH/Rdtase_CS"/>
</dbReference>
<gene>
    <name evidence="7" type="ORF">LSH36_193g15007</name>
</gene>
<evidence type="ECO:0000313" key="7">
    <source>
        <dbReference type="EMBL" id="KAK2157386.1"/>
    </source>
</evidence>
<dbReference type="PIRSF" id="PIRSF000126">
    <property type="entry name" value="11-beta-HSD1"/>
    <property type="match status" value="1"/>
</dbReference>
<evidence type="ECO:0000256" key="3">
    <source>
        <dbReference type="ARBA" id="ARBA00023002"/>
    </source>
</evidence>
<protein>
    <submittedName>
        <fullName evidence="7">Uncharacterized protein</fullName>
    </submittedName>
</protein>
<evidence type="ECO:0000313" key="8">
    <source>
        <dbReference type="Proteomes" id="UP001208570"/>
    </source>
</evidence>
<dbReference type="SUPFAM" id="SSF51735">
    <property type="entry name" value="NAD(P)-binding Rossmann-fold domains"/>
    <property type="match status" value="1"/>
</dbReference>
<dbReference type="PANTHER" id="PTHR44889">
    <property type="entry name" value="INACTIVE HYDROXYSTEROID DEHYDROGENASE-LIKE PROTEIN 1"/>
    <property type="match status" value="1"/>
</dbReference>
<name>A0AAD9JR48_9ANNE</name>
<dbReference type="GO" id="GO:0016491">
    <property type="term" value="F:oxidoreductase activity"/>
    <property type="evidence" value="ECO:0007669"/>
    <property type="project" value="UniProtKB-KW"/>
</dbReference>
<accession>A0AAD9JR48</accession>
<evidence type="ECO:0000256" key="1">
    <source>
        <dbReference type="ARBA" id="ARBA00004173"/>
    </source>
</evidence>
<comment type="similarity">
    <text evidence="5">Belongs to the short-chain dehydrogenases/reductases (SDR) family. 17-beta-HSD 3 subfamily.</text>
</comment>
<evidence type="ECO:0000256" key="4">
    <source>
        <dbReference type="ARBA" id="ARBA00023128"/>
    </source>
</evidence>
<proteinExistence type="inferred from homology"/>
<dbReference type="AlphaFoldDB" id="A0AAD9JR48"/>
<dbReference type="PANTHER" id="PTHR44889:SF1">
    <property type="entry name" value="INACTIVE HYDROXYSTEROID DEHYDROGENASE-LIKE PROTEIN 1"/>
    <property type="match status" value="1"/>
</dbReference>
<dbReference type="CDD" id="cd05356">
    <property type="entry name" value="17beta-HSD1_like_SDR_c"/>
    <property type="match status" value="1"/>
</dbReference>
<keyword evidence="2" id="KW-0521">NADP</keyword>